<dbReference type="PROSITE" id="PS51257">
    <property type="entry name" value="PROKAR_LIPOPROTEIN"/>
    <property type="match status" value="1"/>
</dbReference>
<dbReference type="Proteomes" id="UP000831390">
    <property type="component" value="Chromosome"/>
</dbReference>
<dbReference type="EMBL" id="CP094534">
    <property type="protein sequence ID" value="UOE34020.1"/>
    <property type="molecule type" value="Genomic_DNA"/>
</dbReference>
<sequence length="498" mass="53832">MKKLIIAGASALALTTSCVGSLDEKYNVDPKSPTTALASGFVANAERTLVRTLVSTNVNLNPFRFYVQYWAATDYPNESRYDLNTRSIPTGFWNALYRDCLRDLREAKANIPSDITIPAESKDNALAATEVLEIYTWATLVETYGNVPYTQALDFNTARPAYDDQARIYTDLIARLDVAISKFNPAANTGFFTTTASADLLNNNSTALWLKFANSLKLRMALIIADVDPAKAATMAAATTGKVLASNADVIDLAFNGTFPNTNPLYEDLVRSARTDFAGTSFFINRLKGTAGPVTGVVDPRLNDYFNPVTSTTQPAGTFTGGTYGSGNSKSLTSLPGTKLRGQTLPGVLMSYAQVEFMLAEARERGFAVGGTPESHYNAAVTASITEPQWGGTAAEAAAYLAEPTVAYATAGGPGATYKQKIGYQKWVALYNQPVEAWTEWRRLDYPVLTAPNTAISGIPVRLLYPVVEQNINGENYAQAASAIGGDKVETKLFWDKF</sequence>
<dbReference type="Gene3D" id="1.25.40.390">
    <property type="match status" value="1"/>
</dbReference>
<dbReference type="InterPro" id="IPR011990">
    <property type="entry name" value="TPR-like_helical_dom_sf"/>
</dbReference>
<dbReference type="SUPFAM" id="SSF48452">
    <property type="entry name" value="TPR-like"/>
    <property type="match status" value="1"/>
</dbReference>
<accession>A0ABY4B4T9</accession>
<gene>
    <name evidence="1" type="ORF">MTP16_23260</name>
</gene>
<protein>
    <submittedName>
        <fullName evidence="1">SusD/RagB family nutrient-binding outer membrane lipoprotein</fullName>
    </submittedName>
</protein>
<reference evidence="1 2" key="1">
    <citation type="submission" date="2022-03" db="EMBL/GenBank/DDBJ databases">
        <title>Hymenobactersp. isolated from the air.</title>
        <authorList>
            <person name="Won M."/>
            <person name="Kwon S.-W."/>
        </authorList>
    </citation>
    <scope>NUCLEOTIDE SEQUENCE [LARGE SCALE GENOMIC DNA]</scope>
    <source>
        <strain evidence="1 2">KACC 22596</strain>
    </source>
</reference>
<name>A0ABY4B4T9_9BACT</name>
<evidence type="ECO:0000313" key="2">
    <source>
        <dbReference type="Proteomes" id="UP000831390"/>
    </source>
</evidence>
<dbReference type="InterPro" id="IPR041662">
    <property type="entry name" value="SusD-like_2"/>
</dbReference>
<dbReference type="Pfam" id="PF12771">
    <property type="entry name" value="SusD-like_2"/>
    <property type="match status" value="1"/>
</dbReference>
<organism evidence="1 2">
    <name type="scientific">Hymenobacter monticola</name>
    <dbReference type="NCBI Taxonomy" id="1705399"/>
    <lineage>
        <taxon>Bacteria</taxon>
        <taxon>Pseudomonadati</taxon>
        <taxon>Bacteroidota</taxon>
        <taxon>Cytophagia</taxon>
        <taxon>Cytophagales</taxon>
        <taxon>Hymenobacteraceae</taxon>
        <taxon>Hymenobacter</taxon>
    </lineage>
</organism>
<proteinExistence type="predicted"/>
<keyword evidence="2" id="KW-1185">Reference proteome</keyword>
<dbReference type="RefSeq" id="WP_243514633.1">
    <property type="nucleotide sequence ID" value="NZ_CP094534.1"/>
</dbReference>
<evidence type="ECO:0000313" key="1">
    <source>
        <dbReference type="EMBL" id="UOE34020.1"/>
    </source>
</evidence>
<keyword evidence="1" id="KW-0449">Lipoprotein</keyword>